<organism evidence="1 2">
    <name type="scientific">Haloterrigena alkaliphila</name>
    <dbReference type="NCBI Taxonomy" id="2816475"/>
    <lineage>
        <taxon>Archaea</taxon>
        <taxon>Methanobacteriati</taxon>
        <taxon>Methanobacteriota</taxon>
        <taxon>Stenosarchaea group</taxon>
        <taxon>Halobacteria</taxon>
        <taxon>Halobacteriales</taxon>
        <taxon>Natrialbaceae</taxon>
        <taxon>Haloterrigena</taxon>
    </lineage>
</organism>
<dbReference type="EMBL" id="CP071462">
    <property type="protein sequence ID" value="QSW99643.1"/>
    <property type="molecule type" value="Genomic_DNA"/>
</dbReference>
<evidence type="ECO:0000313" key="1">
    <source>
        <dbReference type="EMBL" id="QSW99643.1"/>
    </source>
</evidence>
<dbReference type="Proteomes" id="UP000663203">
    <property type="component" value="Chromosome"/>
</dbReference>
<dbReference type="GeneID" id="63185916"/>
<dbReference type="Gene3D" id="3.40.720.10">
    <property type="entry name" value="Alkaline Phosphatase, subunit A"/>
    <property type="match status" value="1"/>
</dbReference>
<protein>
    <recommendedName>
        <fullName evidence="3">Sulfatase</fullName>
    </recommendedName>
</protein>
<dbReference type="KEGG" id="hakz:J0X25_01385"/>
<sequence length="284" mass="31985">MYLYYKYQGIQKILGNAISAVSDTVSGTPIWDKEWDVLCVADACRVDTFREFHPEASSYWSVGSTSETWIARTFGGRSNKSVGLITGNPYASDLDPHDFGYFHLEPVTKHKLGVETVLPGTLRDHAATAWRERDKLGIDKLIVHFMQPHVPFRSRPEWFSDFEGTDTWGSFVWKQLRDGEISLNEFFEAYRDNLEWVLEDGIYPLEDLITATVGITADHGNAAGEFGIYGHPDSVVIPEIRKVPWVTMEAENTGADIDEADLETRTLADEEVKQQLAALGYLDG</sequence>
<dbReference type="AlphaFoldDB" id="A0A8A2VC78"/>
<accession>A0A8A2VC78</accession>
<evidence type="ECO:0000313" key="2">
    <source>
        <dbReference type="Proteomes" id="UP000663203"/>
    </source>
</evidence>
<dbReference type="InterPro" id="IPR017850">
    <property type="entry name" value="Alkaline_phosphatase_core_sf"/>
</dbReference>
<dbReference type="RefSeq" id="WP_207289249.1">
    <property type="nucleotide sequence ID" value="NZ_CP071462.1"/>
</dbReference>
<reference evidence="1 2" key="1">
    <citation type="submission" date="2021-03" db="EMBL/GenBank/DDBJ databases">
        <title>Haloterrigena longa sp. nov. and Haloterrigena limicola sp. nov., extremely halophilic archaea isolated from a salt lake.</title>
        <authorList>
            <person name="Henglin C."/>
        </authorList>
    </citation>
    <scope>NUCLEOTIDE SEQUENCE [LARGE SCALE GENOMIC DNA]</scope>
    <source>
        <strain evidence="1 2">KZCA68</strain>
    </source>
</reference>
<keyword evidence="2" id="KW-1185">Reference proteome</keyword>
<proteinExistence type="predicted"/>
<evidence type="ECO:0008006" key="3">
    <source>
        <dbReference type="Google" id="ProtNLM"/>
    </source>
</evidence>
<name>A0A8A2VC78_9EURY</name>
<gene>
    <name evidence="1" type="ORF">J0X25_01385</name>
</gene>